<dbReference type="Proteomes" id="UP000198618">
    <property type="component" value="Unassembled WGS sequence"/>
</dbReference>
<keyword evidence="2 11" id="KW-0813">Transport</keyword>
<feature type="domain" description="FAD-binding FR-type" evidence="14">
    <location>
        <begin position="2"/>
        <end position="99"/>
    </location>
</feature>
<dbReference type="GO" id="GO:0051537">
    <property type="term" value="F:2 iron, 2 sulfur cluster binding"/>
    <property type="evidence" value="ECO:0007669"/>
    <property type="project" value="UniProtKB-KW"/>
</dbReference>
<dbReference type="AlphaFoldDB" id="A0A1I0DEX5"/>
<dbReference type="GO" id="GO:0044205">
    <property type="term" value="P:'de novo' UMP biosynthetic process"/>
    <property type="evidence" value="ECO:0007669"/>
    <property type="project" value="UniProtKB-UniRule"/>
</dbReference>
<dbReference type="EMBL" id="FOHE01000008">
    <property type="protein sequence ID" value="SET30930.1"/>
    <property type="molecule type" value="Genomic_DNA"/>
</dbReference>
<dbReference type="PANTHER" id="PTHR43513:SF3">
    <property type="entry name" value="DIHYDROOROTATE DEHYDROGENASE B (NAD(+)), ELECTRON TRANSFER SUBUNIT-RELATED"/>
    <property type="match status" value="1"/>
</dbReference>
<dbReference type="InterPro" id="IPR050353">
    <property type="entry name" value="PyrK_electron_transfer"/>
</dbReference>
<evidence type="ECO:0000256" key="13">
    <source>
        <dbReference type="PIRSR" id="PIRSR006816-2"/>
    </source>
</evidence>
<comment type="function">
    <text evidence="11">Responsible for channeling the electrons from the oxidation of dihydroorotate from the FMN redox center in the PyrD type B subunit to the ultimate electron acceptor NAD(+).</text>
</comment>
<keyword evidence="6 11" id="KW-0274">FAD</keyword>
<keyword evidence="9 11" id="KW-0408">Iron</keyword>
<comment type="caution">
    <text evidence="11">Lacks conserved residue(s) required for the propagation of feature annotation.</text>
</comment>
<dbReference type="InterPro" id="IPR039261">
    <property type="entry name" value="FNR_nucleotide-bd"/>
</dbReference>
<dbReference type="PROSITE" id="PS51384">
    <property type="entry name" value="FAD_FR"/>
    <property type="match status" value="1"/>
</dbReference>
<feature type="binding site" evidence="11 12">
    <location>
        <begin position="50"/>
        <end position="53"/>
    </location>
    <ligand>
        <name>FAD</name>
        <dbReference type="ChEBI" id="CHEBI:57692"/>
    </ligand>
</feature>
<keyword evidence="16" id="KW-1185">Reference proteome</keyword>
<evidence type="ECO:0000256" key="4">
    <source>
        <dbReference type="ARBA" id="ARBA00022714"/>
    </source>
</evidence>
<feature type="binding site" evidence="11 13">
    <location>
        <position position="237"/>
    </location>
    <ligand>
        <name>[2Fe-2S] cluster</name>
        <dbReference type="ChEBI" id="CHEBI:190135"/>
    </ligand>
</feature>
<dbReference type="InterPro" id="IPR012165">
    <property type="entry name" value="Cyt_c3_hydrogenase_gsu"/>
</dbReference>
<evidence type="ECO:0000256" key="7">
    <source>
        <dbReference type="ARBA" id="ARBA00022975"/>
    </source>
</evidence>
<evidence type="ECO:0000313" key="16">
    <source>
        <dbReference type="Proteomes" id="UP000198618"/>
    </source>
</evidence>
<evidence type="ECO:0000256" key="12">
    <source>
        <dbReference type="PIRSR" id="PIRSR006816-1"/>
    </source>
</evidence>
<gene>
    <name evidence="11" type="primary">pyrK</name>
    <name evidence="15" type="ORF">SAMN05216389_108174</name>
</gene>
<comment type="pathway">
    <text evidence="11">Pyrimidine metabolism; UMP biosynthesis via de novo pathway; orotate from (S)-dihydroorotate (NAD(+) route): step 1/1.</text>
</comment>
<evidence type="ECO:0000256" key="11">
    <source>
        <dbReference type="HAMAP-Rule" id="MF_01211"/>
    </source>
</evidence>
<dbReference type="PANTHER" id="PTHR43513">
    <property type="entry name" value="DIHYDROOROTATE DEHYDROGENASE B (NAD(+)), ELECTRON TRANSFER SUBUNIT"/>
    <property type="match status" value="1"/>
</dbReference>
<evidence type="ECO:0000256" key="8">
    <source>
        <dbReference type="ARBA" id="ARBA00022982"/>
    </source>
</evidence>
<dbReference type="InterPro" id="IPR017938">
    <property type="entry name" value="Riboflavin_synthase-like_b-brl"/>
</dbReference>
<accession>A0A1I0DEX5</accession>
<dbReference type="RefSeq" id="WP_090869673.1">
    <property type="nucleotide sequence ID" value="NZ_FOHE01000008.1"/>
</dbReference>
<dbReference type="GO" id="GO:0009055">
    <property type="term" value="F:electron transfer activity"/>
    <property type="evidence" value="ECO:0007669"/>
    <property type="project" value="UniProtKB-UniRule"/>
</dbReference>
<dbReference type="GO" id="GO:0046872">
    <property type="term" value="F:metal ion binding"/>
    <property type="evidence" value="ECO:0007669"/>
    <property type="project" value="UniProtKB-KW"/>
</dbReference>
<dbReference type="Pfam" id="PF10418">
    <property type="entry name" value="DHODB_Fe-S_bind"/>
    <property type="match status" value="1"/>
</dbReference>
<evidence type="ECO:0000256" key="6">
    <source>
        <dbReference type="ARBA" id="ARBA00022827"/>
    </source>
</evidence>
<dbReference type="Gene3D" id="2.10.240.10">
    <property type="entry name" value="Dihydroorotate dehydrogenase, electron transfer subunit"/>
    <property type="match status" value="1"/>
</dbReference>
<comment type="subunit">
    <text evidence="11">Heterotetramer of 2 PyrK and 2 PyrD type B subunits.</text>
</comment>
<comment type="similarity">
    <text evidence="1 11">Belongs to the PyrK family.</text>
</comment>
<feature type="binding site" evidence="11 13">
    <location>
        <position position="215"/>
    </location>
    <ligand>
        <name>[2Fe-2S] cluster</name>
        <dbReference type="ChEBI" id="CHEBI:190135"/>
    </ligand>
</feature>
<dbReference type="InterPro" id="IPR017927">
    <property type="entry name" value="FAD-bd_FR_type"/>
</dbReference>
<evidence type="ECO:0000313" key="15">
    <source>
        <dbReference type="EMBL" id="SET30930.1"/>
    </source>
</evidence>
<evidence type="ECO:0000256" key="10">
    <source>
        <dbReference type="ARBA" id="ARBA00023014"/>
    </source>
</evidence>
<comment type="cofactor">
    <cofactor evidence="11">
        <name>[2Fe-2S] cluster</name>
        <dbReference type="ChEBI" id="CHEBI:190135"/>
    </cofactor>
    <text evidence="11">Binds 1 [2Fe-2S] cluster per subunit.</text>
</comment>
<feature type="binding site" evidence="11 12">
    <location>
        <begin position="74"/>
        <end position="75"/>
    </location>
    <ligand>
        <name>FAD</name>
        <dbReference type="ChEBI" id="CHEBI:57692"/>
    </ligand>
</feature>
<dbReference type="GO" id="GO:0050660">
    <property type="term" value="F:flavin adenine dinucleotide binding"/>
    <property type="evidence" value="ECO:0007669"/>
    <property type="project" value="InterPro"/>
</dbReference>
<feature type="binding site" evidence="11 13">
    <location>
        <position position="223"/>
    </location>
    <ligand>
        <name>[2Fe-2S] cluster</name>
        <dbReference type="ChEBI" id="CHEBI:190135"/>
    </ligand>
</feature>
<protein>
    <recommendedName>
        <fullName evidence="11">Dihydroorotate dehydrogenase B (NAD(+)), electron transfer subunit</fullName>
    </recommendedName>
    <alternativeName>
        <fullName evidence="11">Dihydroorotate oxidase B, electron transfer subunit</fullName>
    </alternativeName>
</protein>
<keyword evidence="4 11" id="KW-0001">2Fe-2S</keyword>
<evidence type="ECO:0000256" key="5">
    <source>
        <dbReference type="ARBA" id="ARBA00022723"/>
    </source>
</evidence>
<dbReference type="PIRSF" id="PIRSF006816">
    <property type="entry name" value="Cyc3_hyd_g"/>
    <property type="match status" value="1"/>
</dbReference>
<comment type="cofactor">
    <cofactor evidence="11 12">
        <name>FAD</name>
        <dbReference type="ChEBI" id="CHEBI:57692"/>
    </cofactor>
    <text evidence="11 12">Binds 1 FAD per subunit.</text>
</comment>
<dbReference type="InterPro" id="IPR037117">
    <property type="entry name" value="Dihydroorotate_DH_ele_sf"/>
</dbReference>
<dbReference type="Gene3D" id="2.40.30.10">
    <property type="entry name" value="Translation factors"/>
    <property type="match status" value="1"/>
</dbReference>
<organism evidence="15 16">
    <name type="scientific">Oceanobacillus limi</name>
    <dbReference type="NCBI Taxonomy" id="930131"/>
    <lineage>
        <taxon>Bacteria</taxon>
        <taxon>Bacillati</taxon>
        <taxon>Bacillota</taxon>
        <taxon>Bacilli</taxon>
        <taxon>Bacillales</taxon>
        <taxon>Bacillaceae</taxon>
        <taxon>Oceanobacillus</taxon>
    </lineage>
</organism>
<evidence type="ECO:0000256" key="2">
    <source>
        <dbReference type="ARBA" id="ARBA00022448"/>
    </source>
</evidence>
<keyword evidence="5 11" id="KW-0479">Metal-binding</keyword>
<evidence type="ECO:0000256" key="3">
    <source>
        <dbReference type="ARBA" id="ARBA00022630"/>
    </source>
</evidence>
<dbReference type="Gene3D" id="3.40.50.80">
    <property type="entry name" value="Nucleotide-binding domain of ferredoxin-NADP reductase (FNR) module"/>
    <property type="match status" value="1"/>
</dbReference>
<keyword evidence="7 11" id="KW-0665">Pyrimidine biosynthesis</keyword>
<dbReference type="GO" id="GO:0016491">
    <property type="term" value="F:oxidoreductase activity"/>
    <property type="evidence" value="ECO:0007669"/>
    <property type="project" value="InterPro"/>
</dbReference>
<keyword evidence="3 11" id="KW-0285">Flavoprotein</keyword>
<sequence>MIKKERVRIQTKRKIAKDTIEMVLENKYISSIAIPGQFIHIYVDGHTLRRPISIANVDQDANTLTILFKQLGSGTEQLACSPEGTILDVLGPSGNGFQMDTGNSTILLIGGGIGVPPLYYLGKSLIEKGMKIISILGFQSSEYVFYEREFQELGENLIVTNDGSYGEKGFVTDVVHTIDHIDCYYSCGPIQMLQAVTQSLPTTRGYISLEERMGCGVGACFACVVPSKKESGYRKICKDGPVFNAEEVKL</sequence>
<evidence type="ECO:0000256" key="1">
    <source>
        <dbReference type="ARBA" id="ARBA00006422"/>
    </source>
</evidence>
<reference evidence="15 16" key="1">
    <citation type="submission" date="2016-10" db="EMBL/GenBank/DDBJ databases">
        <authorList>
            <person name="de Groot N.N."/>
        </authorList>
    </citation>
    <scope>NUCLEOTIDE SEQUENCE [LARGE SCALE GENOMIC DNA]</scope>
    <source>
        <strain evidence="15 16">IBRC-M 10780</strain>
    </source>
</reference>
<proteinExistence type="inferred from homology"/>
<dbReference type="InterPro" id="IPR019480">
    <property type="entry name" value="Dihydroorotate_DH_Fe-S-bd"/>
</dbReference>
<keyword evidence="8 11" id="KW-0249">Electron transport</keyword>
<evidence type="ECO:0000259" key="14">
    <source>
        <dbReference type="PROSITE" id="PS51384"/>
    </source>
</evidence>
<dbReference type="InterPro" id="IPR023455">
    <property type="entry name" value="Dihydroorotate_DHASE_ETsu"/>
</dbReference>
<evidence type="ECO:0000256" key="9">
    <source>
        <dbReference type="ARBA" id="ARBA00023004"/>
    </source>
</evidence>
<dbReference type="SUPFAM" id="SSF63380">
    <property type="entry name" value="Riboflavin synthase domain-like"/>
    <property type="match status" value="1"/>
</dbReference>
<dbReference type="CDD" id="cd06218">
    <property type="entry name" value="DHOD_e_trans"/>
    <property type="match status" value="1"/>
</dbReference>
<dbReference type="STRING" id="930131.SAMN05216389_108174"/>
<keyword evidence="10 11" id="KW-0411">Iron-sulfur</keyword>
<dbReference type="UniPathway" id="UPA00070">
    <property type="reaction ID" value="UER00945"/>
</dbReference>
<dbReference type="OrthoDB" id="9778346at2"/>
<feature type="binding site" evidence="11 13">
    <location>
        <position position="220"/>
    </location>
    <ligand>
        <name>[2Fe-2S] cluster</name>
        <dbReference type="ChEBI" id="CHEBI:190135"/>
    </ligand>
</feature>
<name>A0A1I0DEX5_9BACI</name>
<dbReference type="SUPFAM" id="SSF52343">
    <property type="entry name" value="Ferredoxin reductase-like, C-terminal NADP-linked domain"/>
    <property type="match status" value="1"/>
</dbReference>
<comment type="cofactor">
    <cofactor evidence="13">
        <name>[2Fe-2S] cluster</name>
        <dbReference type="ChEBI" id="CHEBI:190135"/>
    </cofactor>
    <text evidence="13">Binds 1 [2Fe-2S] cluster per subunit.</text>
</comment>
<dbReference type="HAMAP" id="MF_01211">
    <property type="entry name" value="DHODB_Fe_S_bind"/>
    <property type="match status" value="1"/>
</dbReference>